<evidence type="ECO:0000313" key="3">
    <source>
        <dbReference type="Proteomes" id="UP000242450"/>
    </source>
</evidence>
<dbReference type="PANTHER" id="PTHR10362">
    <property type="entry name" value="HISTIDINE AMMONIA-LYASE"/>
    <property type="match status" value="1"/>
</dbReference>
<evidence type="ECO:0000256" key="1">
    <source>
        <dbReference type="ARBA" id="ARBA00007238"/>
    </source>
</evidence>
<sequence length="312" mass="34262">MPRYTAHVRGEWLAVPCRDAQLTVGWLGREAVRRYIKNKPDNGGFASVDDARFLVRRCKGLGLLDNEDPLEVALEDNEFVEYIALDGNSLTTEDLVSLGKGHYKIKLTPTAEKRVQKSREVIDRIVEEKTVVYGITTGFGKFARTVIPVSKLEELQFNLVRSHSSVLAIELLAACQGIEFLRPLKTTTPLEKVYDLVRSVVRPWIKDRFMAPDIEAAHRLLGLALINGTQMITSLGSEAVERASAIARQADIVAALTLEVLKGTTKAFDTGQHGSAVCLLFIQPELGGGWDGMVRLFGRGSGGLDGGKKTTI</sequence>
<evidence type="ECO:0000313" key="2">
    <source>
        <dbReference type="EMBL" id="OWK17025.1"/>
    </source>
</evidence>
<dbReference type="InterPro" id="IPR024083">
    <property type="entry name" value="Fumarase/histidase_N"/>
</dbReference>
<dbReference type="InterPro" id="IPR008948">
    <property type="entry name" value="L-Aspartase-like"/>
</dbReference>
<comment type="caution">
    <text evidence="2">The sequence shown here is derived from an EMBL/GenBank/DDBJ whole genome shotgun (WGS) entry which is preliminary data.</text>
</comment>
<dbReference type="Gene3D" id="1.20.200.10">
    <property type="entry name" value="Fumarase/aspartase (Central domain)"/>
    <property type="match status" value="1"/>
</dbReference>
<reference evidence="2 3" key="1">
    <citation type="journal article" date="2018" name="Mol. Genet. Genomics">
        <title>The red deer Cervus elaphus genome CerEla1.0: sequencing, annotating, genes, and chromosomes.</title>
        <authorList>
            <person name="Bana N.A."/>
            <person name="Nyiri A."/>
            <person name="Nagy J."/>
            <person name="Frank K."/>
            <person name="Nagy T."/>
            <person name="Steger V."/>
            <person name="Schiller M."/>
            <person name="Lakatos P."/>
            <person name="Sugar L."/>
            <person name="Horn P."/>
            <person name="Barta E."/>
            <person name="Orosz L."/>
        </authorList>
    </citation>
    <scope>NUCLEOTIDE SEQUENCE [LARGE SCALE GENOMIC DNA]</scope>
    <source>
        <strain evidence="2">Hungarian</strain>
    </source>
</reference>
<dbReference type="FunFam" id="3.10.20.90:FF:000111">
    <property type="entry name" value="Histidine ammonia-lyase"/>
    <property type="match status" value="1"/>
</dbReference>
<dbReference type="GO" id="GO:0003824">
    <property type="term" value="F:catalytic activity"/>
    <property type="evidence" value="ECO:0007669"/>
    <property type="project" value="InterPro"/>
</dbReference>
<organism evidence="2 3">
    <name type="scientific">Cervus elaphus hippelaphus</name>
    <name type="common">European red deer</name>
    <dbReference type="NCBI Taxonomy" id="46360"/>
    <lineage>
        <taxon>Eukaryota</taxon>
        <taxon>Metazoa</taxon>
        <taxon>Chordata</taxon>
        <taxon>Craniata</taxon>
        <taxon>Vertebrata</taxon>
        <taxon>Euteleostomi</taxon>
        <taxon>Mammalia</taxon>
        <taxon>Eutheria</taxon>
        <taxon>Laurasiatheria</taxon>
        <taxon>Artiodactyla</taxon>
        <taxon>Ruminantia</taxon>
        <taxon>Pecora</taxon>
        <taxon>Cervidae</taxon>
        <taxon>Cervinae</taxon>
        <taxon>Cervus</taxon>
    </lineage>
</organism>
<dbReference type="AlphaFoldDB" id="A0A212DFJ2"/>
<dbReference type="Proteomes" id="UP000242450">
    <property type="component" value="Chromosome 3"/>
</dbReference>
<dbReference type="Gene3D" id="3.10.20.90">
    <property type="entry name" value="Phosphatidylinositol 3-kinase Catalytic Subunit, Chain A, domain 1"/>
    <property type="match status" value="1"/>
</dbReference>
<protein>
    <submittedName>
        <fullName evidence="2">HAL</fullName>
    </submittedName>
</protein>
<dbReference type="OrthoDB" id="10051290at2759"/>
<dbReference type="Gene3D" id="1.10.275.10">
    <property type="entry name" value="Fumarase/aspartase (N-terminal domain)"/>
    <property type="match status" value="1"/>
</dbReference>
<dbReference type="Pfam" id="PF00221">
    <property type="entry name" value="Lyase_aromatic"/>
    <property type="match status" value="2"/>
</dbReference>
<comment type="similarity">
    <text evidence="1">Belongs to the PAL/histidase family.</text>
</comment>
<dbReference type="EMBL" id="MKHE01000003">
    <property type="protein sequence ID" value="OWK17025.1"/>
    <property type="molecule type" value="Genomic_DNA"/>
</dbReference>
<accession>A0A212DFJ2</accession>
<gene>
    <name evidence="2" type="ORF">Celaphus_00011759</name>
</gene>
<keyword evidence="3" id="KW-1185">Reference proteome</keyword>
<name>A0A212DFJ2_CEREH</name>
<dbReference type="SUPFAM" id="SSF48557">
    <property type="entry name" value="L-aspartase-like"/>
    <property type="match status" value="3"/>
</dbReference>
<proteinExistence type="inferred from homology"/>
<dbReference type="InterPro" id="IPR001106">
    <property type="entry name" value="Aromatic_Lyase"/>
</dbReference>